<evidence type="ECO:0000313" key="3">
    <source>
        <dbReference type="EnsemblPlants" id="TuG1812G0600000334.01.T01"/>
    </source>
</evidence>
<feature type="compositionally biased region" description="Basic and acidic residues" evidence="2">
    <location>
        <begin position="81"/>
        <end position="95"/>
    </location>
</feature>
<reference evidence="3" key="2">
    <citation type="submission" date="2018-03" db="EMBL/GenBank/DDBJ databases">
        <title>The Triticum urartu genome reveals the dynamic nature of wheat genome evolution.</title>
        <authorList>
            <person name="Ling H."/>
            <person name="Ma B."/>
            <person name="Shi X."/>
            <person name="Liu H."/>
            <person name="Dong L."/>
            <person name="Sun H."/>
            <person name="Cao Y."/>
            <person name="Gao Q."/>
            <person name="Zheng S."/>
            <person name="Li Y."/>
            <person name="Yu Y."/>
            <person name="Du H."/>
            <person name="Qi M."/>
            <person name="Li Y."/>
            <person name="Yu H."/>
            <person name="Cui Y."/>
            <person name="Wang N."/>
            <person name="Chen C."/>
            <person name="Wu H."/>
            <person name="Zhao Y."/>
            <person name="Zhang J."/>
            <person name="Li Y."/>
            <person name="Zhou W."/>
            <person name="Zhang B."/>
            <person name="Hu W."/>
            <person name="Eijk M."/>
            <person name="Tang J."/>
            <person name="Witsenboer H."/>
            <person name="Zhao S."/>
            <person name="Li Z."/>
            <person name="Zhang A."/>
            <person name="Wang D."/>
            <person name="Liang C."/>
        </authorList>
    </citation>
    <scope>NUCLEOTIDE SEQUENCE [LARGE SCALE GENOMIC DNA]</scope>
    <source>
        <strain evidence="3">cv. G1812</strain>
    </source>
</reference>
<reference evidence="3" key="3">
    <citation type="submission" date="2022-06" db="UniProtKB">
        <authorList>
            <consortium name="EnsemblPlants"/>
        </authorList>
    </citation>
    <scope>IDENTIFICATION</scope>
</reference>
<name>A0A8R7QN42_TRIUA</name>
<organism evidence="3 4">
    <name type="scientific">Triticum urartu</name>
    <name type="common">Red wild einkorn</name>
    <name type="synonym">Crithodium urartu</name>
    <dbReference type="NCBI Taxonomy" id="4572"/>
    <lineage>
        <taxon>Eukaryota</taxon>
        <taxon>Viridiplantae</taxon>
        <taxon>Streptophyta</taxon>
        <taxon>Embryophyta</taxon>
        <taxon>Tracheophyta</taxon>
        <taxon>Spermatophyta</taxon>
        <taxon>Magnoliopsida</taxon>
        <taxon>Liliopsida</taxon>
        <taxon>Poales</taxon>
        <taxon>Poaceae</taxon>
        <taxon>BOP clade</taxon>
        <taxon>Pooideae</taxon>
        <taxon>Triticodae</taxon>
        <taxon>Triticeae</taxon>
        <taxon>Triticinae</taxon>
        <taxon>Triticum</taxon>
    </lineage>
</organism>
<dbReference type="EnsemblPlants" id="TuG1812G0600000334.01.T01">
    <property type="protein sequence ID" value="TuG1812G0600000334.01.T01"/>
    <property type="gene ID" value="TuG1812G0600000334.01"/>
</dbReference>
<evidence type="ECO:0000313" key="4">
    <source>
        <dbReference type="Proteomes" id="UP000015106"/>
    </source>
</evidence>
<dbReference type="SUPFAM" id="SSF53474">
    <property type="entry name" value="alpha/beta-Hydrolases"/>
    <property type="match status" value="1"/>
</dbReference>
<reference evidence="4" key="1">
    <citation type="journal article" date="2013" name="Nature">
        <title>Draft genome of the wheat A-genome progenitor Triticum urartu.</title>
        <authorList>
            <person name="Ling H.Q."/>
            <person name="Zhao S."/>
            <person name="Liu D."/>
            <person name="Wang J."/>
            <person name="Sun H."/>
            <person name="Zhang C."/>
            <person name="Fan H."/>
            <person name="Li D."/>
            <person name="Dong L."/>
            <person name="Tao Y."/>
            <person name="Gao C."/>
            <person name="Wu H."/>
            <person name="Li Y."/>
            <person name="Cui Y."/>
            <person name="Guo X."/>
            <person name="Zheng S."/>
            <person name="Wang B."/>
            <person name="Yu K."/>
            <person name="Liang Q."/>
            <person name="Yang W."/>
            <person name="Lou X."/>
            <person name="Chen J."/>
            <person name="Feng M."/>
            <person name="Jian J."/>
            <person name="Zhang X."/>
            <person name="Luo G."/>
            <person name="Jiang Y."/>
            <person name="Liu J."/>
            <person name="Wang Z."/>
            <person name="Sha Y."/>
            <person name="Zhang B."/>
            <person name="Wu H."/>
            <person name="Tang D."/>
            <person name="Shen Q."/>
            <person name="Xue P."/>
            <person name="Zou S."/>
            <person name="Wang X."/>
            <person name="Liu X."/>
            <person name="Wang F."/>
            <person name="Yang Y."/>
            <person name="An X."/>
            <person name="Dong Z."/>
            <person name="Zhang K."/>
            <person name="Zhang X."/>
            <person name="Luo M.C."/>
            <person name="Dvorak J."/>
            <person name="Tong Y."/>
            <person name="Wang J."/>
            <person name="Yang H."/>
            <person name="Li Z."/>
            <person name="Wang D."/>
            <person name="Zhang A."/>
            <person name="Wang J."/>
        </authorList>
    </citation>
    <scope>NUCLEOTIDE SEQUENCE</scope>
    <source>
        <strain evidence="4">cv. G1812</strain>
    </source>
</reference>
<evidence type="ECO:0000256" key="2">
    <source>
        <dbReference type="SAM" id="MobiDB-lite"/>
    </source>
</evidence>
<feature type="region of interest" description="Disordered" evidence="2">
    <location>
        <begin position="1"/>
        <end position="22"/>
    </location>
</feature>
<dbReference type="GO" id="GO:0006508">
    <property type="term" value="P:proteolysis"/>
    <property type="evidence" value="ECO:0007669"/>
    <property type="project" value="InterPro"/>
</dbReference>
<dbReference type="Gramene" id="TuG1812G0600000334.01.T01">
    <property type="protein sequence ID" value="TuG1812G0600000334.01.T01"/>
    <property type="gene ID" value="TuG1812G0600000334.01"/>
</dbReference>
<protein>
    <submittedName>
        <fullName evidence="3">Uncharacterized protein</fullName>
    </submittedName>
</protein>
<dbReference type="Pfam" id="PF00450">
    <property type="entry name" value="Peptidase_S10"/>
    <property type="match status" value="1"/>
</dbReference>
<sequence>MFEQETQGAWVHSMEWSGQKDFTESPDAPILVDKAQAGVWKSHEALSFINLSDMVPMDQLKAALEMPRRFTKGNARKRFPKRSERQRFTPQCDRR</sequence>
<dbReference type="GO" id="GO:0004185">
    <property type="term" value="F:serine-type carboxypeptidase activity"/>
    <property type="evidence" value="ECO:0007669"/>
    <property type="project" value="InterPro"/>
</dbReference>
<keyword evidence="4" id="KW-1185">Reference proteome</keyword>
<dbReference type="Gene3D" id="3.40.50.1820">
    <property type="entry name" value="alpha/beta hydrolase"/>
    <property type="match status" value="1"/>
</dbReference>
<accession>A0A8R7QN42</accession>
<dbReference type="Proteomes" id="UP000015106">
    <property type="component" value="Chromosome 6"/>
</dbReference>
<dbReference type="InterPro" id="IPR001563">
    <property type="entry name" value="Peptidase_S10"/>
</dbReference>
<dbReference type="AlphaFoldDB" id="A0A8R7QN42"/>
<evidence type="ECO:0000256" key="1">
    <source>
        <dbReference type="ARBA" id="ARBA00009431"/>
    </source>
</evidence>
<dbReference type="InterPro" id="IPR029058">
    <property type="entry name" value="AB_hydrolase_fold"/>
</dbReference>
<comment type="similarity">
    <text evidence="1">Belongs to the peptidase S10 family.</text>
</comment>
<proteinExistence type="inferred from homology"/>
<feature type="region of interest" description="Disordered" evidence="2">
    <location>
        <begin position="72"/>
        <end position="95"/>
    </location>
</feature>